<dbReference type="GO" id="GO:0050918">
    <property type="term" value="P:positive chemotaxis"/>
    <property type="evidence" value="ECO:0007669"/>
    <property type="project" value="TreeGrafter"/>
</dbReference>
<dbReference type="Pfam" id="PF01052">
    <property type="entry name" value="FliMN_C"/>
    <property type="match status" value="1"/>
</dbReference>
<accession>A0A418YE45</accession>
<evidence type="ECO:0000313" key="4">
    <source>
        <dbReference type="EMBL" id="RJG42791.1"/>
    </source>
</evidence>
<dbReference type="RefSeq" id="WP_119910992.1">
    <property type="nucleotide sequence ID" value="NZ_QZCH01000014.1"/>
</dbReference>
<proteinExistence type="inferred from homology"/>
<gene>
    <name evidence="4" type="ORF">D1Z90_11925</name>
</gene>
<evidence type="ECO:0000259" key="3">
    <source>
        <dbReference type="Pfam" id="PF01052"/>
    </source>
</evidence>
<dbReference type="PRINTS" id="PR01339">
    <property type="entry name" value="TYPE3OMOPROT"/>
</dbReference>
<dbReference type="Gene3D" id="2.30.330.10">
    <property type="entry name" value="SpoA-like"/>
    <property type="match status" value="1"/>
</dbReference>
<dbReference type="GO" id="GO:0071978">
    <property type="term" value="P:bacterial-type flagellum-dependent swarming motility"/>
    <property type="evidence" value="ECO:0007669"/>
    <property type="project" value="TreeGrafter"/>
</dbReference>
<dbReference type="PANTHER" id="PTHR30034">
    <property type="entry name" value="FLAGELLAR MOTOR SWITCH PROTEIN FLIM"/>
    <property type="match status" value="1"/>
</dbReference>
<dbReference type="NCBIfam" id="TIGR02551">
    <property type="entry name" value="SpaO_YscQ"/>
    <property type="match status" value="1"/>
</dbReference>
<reference evidence="4 5" key="1">
    <citation type="submission" date="2018-09" db="EMBL/GenBank/DDBJ databases">
        <authorList>
            <person name="Wang F."/>
        </authorList>
    </citation>
    <scope>NUCLEOTIDE SEQUENCE [LARGE SCALE GENOMIC DNA]</scope>
    <source>
        <strain evidence="4 5">PLHSC7-2</strain>
    </source>
</reference>
<protein>
    <submittedName>
        <fullName evidence="4">YscQ/HrcQ family type III secretion apparatus protein</fullName>
    </submittedName>
</protein>
<evidence type="ECO:0000256" key="2">
    <source>
        <dbReference type="ARBA" id="ARBA00023026"/>
    </source>
</evidence>
<dbReference type="PANTHER" id="PTHR30034:SF6">
    <property type="entry name" value="YOP PROTEINS TRANSLOCATION PROTEIN Q"/>
    <property type="match status" value="1"/>
</dbReference>
<keyword evidence="5" id="KW-1185">Reference proteome</keyword>
<dbReference type="EMBL" id="QZCH01000014">
    <property type="protein sequence ID" value="RJG42791.1"/>
    <property type="molecule type" value="Genomic_DNA"/>
</dbReference>
<feature type="domain" description="Flagellar motor switch protein FliN-like C-terminal" evidence="3">
    <location>
        <begin position="263"/>
        <end position="331"/>
    </location>
</feature>
<keyword evidence="2" id="KW-0843">Virulence</keyword>
<organism evidence="4 5">
    <name type="scientific">Motilimonas pumila</name>
    <dbReference type="NCBI Taxonomy" id="2303987"/>
    <lineage>
        <taxon>Bacteria</taxon>
        <taxon>Pseudomonadati</taxon>
        <taxon>Pseudomonadota</taxon>
        <taxon>Gammaproteobacteria</taxon>
        <taxon>Alteromonadales</taxon>
        <taxon>Alteromonadales genera incertae sedis</taxon>
        <taxon>Motilimonas</taxon>
    </lineage>
</organism>
<sequence>MSLAPAEFNELEPALANFNNQVLTQDIALSLAAEIGTLSFSGLTQQSRLPSQVLAVNLNLGEQTGQCFLALENASLLLQEYFANLDLTALPHLLIEAGLEKVFAGFQSAIKEQFGQWLELVSAEVGAGEQFITANQALVSVSLSFGELTMPLWLQLAPEQVDALLRNFGQVSANSDLALSLNTELSFGRTQLNLAVVRELSPGDVIFFDQCYYQQQQVKMSVAKHPAWLAKLEQHQVTIMQPWSQGMDQINEQAEQQEPQLDLNELALDIDFAMAPQSLPLSEVQALAPGYVFDLQADPTNAIHIKVNGRTLGLGELVSIGGKLGVRLTSLTKG</sequence>
<dbReference type="InterPro" id="IPR036429">
    <property type="entry name" value="SpoA-like_sf"/>
</dbReference>
<dbReference type="InterPro" id="IPR013385">
    <property type="entry name" value="T3SS_SpaO/YscQ/SpaO"/>
</dbReference>
<dbReference type="SUPFAM" id="SSF101801">
    <property type="entry name" value="Surface presentation of antigens (SPOA)"/>
    <property type="match status" value="1"/>
</dbReference>
<dbReference type="InterPro" id="IPR001543">
    <property type="entry name" value="FliN-like_C"/>
</dbReference>
<dbReference type="Proteomes" id="UP000283255">
    <property type="component" value="Unassembled WGS sequence"/>
</dbReference>
<evidence type="ECO:0000256" key="1">
    <source>
        <dbReference type="ARBA" id="ARBA00009226"/>
    </source>
</evidence>
<dbReference type="InterPro" id="IPR003283">
    <property type="entry name" value="T3SS_OMP_SpaO"/>
</dbReference>
<comment type="similarity">
    <text evidence="1">Belongs to the FliN/MopA/SpaO family.</text>
</comment>
<dbReference type="GO" id="GO:0030254">
    <property type="term" value="P:protein secretion by the type III secretion system"/>
    <property type="evidence" value="ECO:0007669"/>
    <property type="project" value="InterPro"/>
</dbReference>
<dbReference type="AlphaFoldDB" id="A0A418YE45"/>
<comment type="caution">
    <text evidence="4">The sequence shown here is derived from an EMBL/GenBank/DDBJ whole genome shotgun (WGS) entry which is preliminary data.</text>
</comment>
<name>A0A418YE45_9GAMM</name>
<reference evidence="4 5" key="2">
    <citation type="submission" date="2019-01" db="EMBL/GenBank/DDBJ databases">
        <title>Motilimonas pumilus sp. nov., isolated from the gut of sea cucumber (Apostichopus japonicus).</title>
        <authorList>
            <person name="Wang F.-Q."/>
            <person name="Ren L.-H."/>
            <person name="Lin Y.-W."/>
            <person name="Sun G.-H."/>
            <person name="Du Z.-J."/>
            <person name="Zhao J.-X."/>
            <person name="Liu X.-J."/>
            <person name="Liu L.-J."/>
        </authorList>
    </citation>
    <scope>NUCLEOTIDE SEQUENCE [LARGE SCALE GENOMIC DNA]</scope>
    <source>
        <strain evidence="4 5">PLHSC7-2</strain>
    </source>
</reference>
<evidence type="ECO:0000313" key="5">
    <source>
        <dbReference type="Proteomes" id="UP000283255"/>
    </source>
</evidence>
<dbReference type="OrthoDB" id="6401153at2"/>